<dbReference type="RefSeq" id="WP_369459379.1">
    <property type="nucleotide sequence ID" value="NZ_JBGBDC010000002.1"/>
</dbReference>
<reference evidence="1 2" key="1">
    <citation type="journal article" date="2016" name="Int. J. Syst. Evol. Microbiol.">
        <title>Description of Comamonas sediminis sp. nov., isolated from lagoon sediments.</title>
        <authorList>
            <person name="Subhash Y."/>
            <person name="Bang J.J."/>
            <person name="You T.H."/>
            <person name="Lee S.S."/>
        </authorList>
    </citation>
    <scope>NUCLEOTIDE SEQUENCE [LARGE SCALE GENOMIC DNA]</scope>
    <source>
        <strain evidence="1 2">JCM 31169</strain>
    </source>
</reference>
<sequence length="147" mass="15842">MTSADVVQALTSVCDNHGMANQFEFADSEISRIHRTAEGCSIEFSAALVTERQGSDTQQGYSNGLRLLLNPCPPAIADQAQAFGLLTSGWLQRGLQRLSVLPVPSDYQAEALSLHLQFANGLQMQLSGSSLRCEASEQARQVEVLAC</sequence>
<comment type="caution">
    <text evidence="1">The sequence shown here is derived from an EMBL/GenBank/DDBJ whole genome shotgun (WGS) entry which is preliminary data.</text>
</comment>
<evidence type="ECO:0000313" key="1">
    <source>
        <dbReference type="EMBL" id="MEY2250678.1"/>
    </source>
</evidence>
<organism evidence="1 2">
    <name type="scientific">Comamonas sediminis</name>
    <dbReference type="NCBI Taxonomy" id="1783360"/>
    <lineage>
        <taxon>Bacteria</taxon>
        <taxon>Pseudomonadati</taxon>
        <taxon>Pseudomonadota</taxon>
        <taxon>Betaproteobacteria</taxon>
        <taxon>Burkholderiales</taxon>
        <taxon>Comamonadaceae</taxon>
        <taxon>Comamonas</taxon>
    </lineage>
</organism>
<proteinExistence type="predicted"/>
<gene>
    <name evidence="1" type="ORF">AB7A72_06680</name>
</gene>
<evidence type="ECO:0000313" key="2">
    <source>
        <dbReference type="Proteomes" id="UP001562178"/>
    </source>
</evidence>
<dbReference type="Proteomes" id="UP001562178">
    <property type="component" value="Unassembled WGS sequence"/>
</dbReference>
<name>A0ABV4B193_9BURK</name>
<accession>A0ABV4B193</accession>
<dbReference type="EMBL" id="JBGBDC010000002">
    <property type="protein sequence ID" value="MEY2250678.1"/>
    <property type="molecule type" value="Genomic_DNA"/>
</dbReference>
<protein>
    <submittedName>
        <fullName evidence="1">Uncharacterized protein</fullName>
    </submittedName>
</protein>
<keyword evidence="2" id="KW-1185">Reference proteome</keyword>